<dbReference type="GO" id="GO:0051015">
    <property type="term" value="F:actin filament binding"/>
    <property type="evidence" value="ECO:0007669"/>
    <property type="project" value="TreeGrafter"/>
</dbReference>
<dbReference type="PANTHER" id="PTHR19856:SF0">
    <property type="entry name" value="WD REPEAT-CONTAINING PROTEIN 1"/>
    <property type="match status" value="1"/>
</dbReference>
<dbReference type="AlphaFoldDB" id="A0A060TIA9"/>
<gene>
    <name evidence="4" type="ORF">GNLVRS02_ARAD1D37422g</name>
</gene>
<proteinExistence type="predicted"/>
<accession>A0A060TIA9</accession>
<reference evidence="4" key="2">
    <citation type="submission" date="2014-06" db="EMBL/GenBank/DDBJ databases">
        <title>The complete genome of Blastobotrys (Arxula) adeninivorans LS3 - a yeast of biotechnological interest.</title>
        <authorList>
            <person name="Kunze G."/>
            <person name="Gaillardin C."/>
            <person name="Czernicka M."/>
            <person name="Durrens P."/>
            <person name="Martin T."/>
            <person name="Boer E."/>
            <person name="Gabaldon T."/>
            <person name="Cruz J."/>
            <person name="Talla E."/>
            <person name="Marck C."/>
            <person name="Goffeau A."/>
            <person name="Barbe V."/>
            <person name="Baret P."/>
            <person name="Baronian K."/>
            <person name="Beier S."/>
            <person name="Bleykasten C."/>
            <person name="Bode R."/>
            <person name="Casaregola S."/>
            <person name="Despons L."/>
            <person name="Fairhead C."/>
            <person name="Giersberg M."/>
            <person name="Gierski P."/>
            <person name="Hahnel U."/>
            <person name="Hartmann A."/>
            <person name="Jankowska D."/>
            <person name="Jubin C."/>
            <person name="Jung P."/>
            <person name="Lafontaine I."/>
            <person name="Leh-Louis V."/>
            <person name="Lemaire M."/>
            <person name="Marcet-Houben M."/>
            <person name="Mascher M."/>
            <person name="Morel G."/>
            <person name="Richard G.-F."/>
            <person name="Riechen J."/>
            <person name="Sacerdot C."/>
            <person name="Sarkar A."/>
            <person name="Savel G."/>
            <person name="Schacherer J."/>
            <person name="Sherman D."/>
            <person name="Straub M.-L."/>
            <person name="Stein N."/>
            <person name="Thierry A."/>
            <person name="Trautwein-Schult A."/>
            <person name="Westhof E."/>
            <person name="Worch S."/>
            <person name="Dujon B."/>
            <person name="Souciet J.-L."/>
            <person name="Wincker P."/>
            <person name="Scholz U."/>
            <person name="Neuveglise N."/>
        </authorList>
    </citation>
    <scope>NUCLEOTIDE SEQUENCE</scope>
    <source>
        <strain evidence="4">LS3</strain>
    </source>
</reference>
<dbReference type="PANTHER" id="PTHR19856">
    <property type="entry name" value="WD-REPEATCONTAINING PROTEIN WDR1"/>
    <property type="match status" value="1"/>
</dbReference>
<dbReference type="FunFam" id="2.130.10.10:FF:000102">
    <property type="entry name" value="Actin-interacting protein 1"/>
    <property type="match status" value="1"/>
</dbReference>
<sequence>MSITRELILAAQPSTTRGVPVHLSYDPKSDRIAYASNRSIFLRSVSEPEKSVQYVNHSFPTTVAKFSPSGFYVASGDDHGNVKVWDCVGEDMVTKGEYQVISGRICDLTWDADSQRIIAVGDGKERYGHCFTWDSGNSVGEISGHTGVVNSASIRPVRPYRAATVSDDGNLVFYQGPPFRFTHSQRDNHTSFVHEVEFSPDGKYIVSVGADKKIVLYDGKEGQCLGLIGEDDGHQGGIFGVAWSPDSTKLATASADGSIRLWDVETKKAIRVWRHEYKLENQQMGVVFAGPDRIISVAFNGDLIYYKVDSDEIEQRITGHQRTITAVANKDNVYTASYDGTMVRWNGNTAESVEKHKGLVLGLVAGSKLWSASWDDTLKTISGVKFDSSVDLESQPKAVSGYEDNVVIAFDSAVQLYSNGSKGPRIEASSPSAVAISKDCVAVGLVSSVELYDTKLSHLASLPMRSATTYLAFSPNGEYLAAGDSAGKITVFKVSDRTVYTSRWSFHASRITYMSWHPSGDYLVSGSVDSNVIVYSLQSPGKNVKYPNAHKDGVNVVCWTGDNTFVSGGADACVKHWQVEFKK</sequence>
<dbReference type="PRINTS" id="PR00320">
    <property type="entry name" value="GPROTEINBRPT"/>
</dbReference>
<dbReference type="InterPro" id="IPR015943">
    <property type="entry name" value="WD40/YVTN_repeat-like_dom_sf"/>
</dbReference>
<dbReference type="InterPro" id="IPR001680">
    <property type="entry name" value="WD40_rpt"/>
</dbReference>
<dbReference type="GO" id="GO:0030864">
    <property type="term" value="C:cortical actin cytoskeleton"/>
    <property type="evidence" value="ECO:0007669"/>
    <property type="project" value="TreeGrafter"/>
</dbReference>
<dbReference type="GO" id="GO:0030042">
    <property type="term" value="P:actin filament depolymerization"/>
    <property type="evidence" value="ECO:0007669"/>
    <property type="project" value="TreeGrafter"/>
</dbReference>
<dbReference type="InterPro" id="IPR020472">
    <property type="entry name" value="WD40_PAC1"/>
</dbReference>
<reference evidence="4" key="1">
    <citation type="submission" date="2014-02" db="EMBL/GenBank/DDBJ databases">
        <authorList>
            <person name="Genoscope - CEA"/>
        </authorList>
    </citation>
    <scope>NUCLEOTIDE SEQUENCE</scope>
    <source>
        <strain evidence="4">LS3</strain>
    </source>
</reference>
<dbReference type="SUPFAM" id="SSF50978">
    <property type="entry name" value="WD40 repeat-like"/>
    <property type="match status" value="2"/>
</dbReference>
<name>A0A060TIA9_BLAAD</name>
<dbReference type="InterPro" id="IPR019775">
    <property type="entry name" value="WD40_repeat_CS"/>
</dbReference>
<dbReference type="PhylomeDB" id="A0A060TIA9"/>
<evidence type="ECO:0000259" key="3">
    <source>
        <dbReference type="Pfam" id="PF12894"/>
    </source>
</evidence>
<dbReference type="Pfam" id="PF12894">
    <property type="entry name" value="ANAPC4_WD40"/>
    <property type="match status" value="1"/>
</dbReference>
<dbReference type="InterPro" id="IPR036322">
    <property type="entry name" value="WD40_repeat_dom_sf"/>
</dbReference>
<dbReference type="SMART" id="SM00320">
    <property type="entry name" value="WD40"/>
    <property type="match status" value="9"/>
</dbReference>
<dbReference type="EMBL" id="HG937694">
    <property type="protein sequence ID" value="CDP38562.1"/>
    <property type="molecule type" value="Genomic_DNA"/>
</dbReference>
<keyword evidence="1" id="KW-0853">WD repeat</keyword>
<evidence type="ECO:0000313" key="4">
    <source>
        <dbReference type="EMBL" id="CDP38562.1"/>
    </source>
</evidence>
<dbReference type="InterPro" id="IPR024977">
    <property type="entry name" value="Apc4-like_WD40_dom"/>
</dbReference>
<protein>
    <submittedName>
        <fullName evidence="4">ARAD1D37422p</fullName>
    </submittedName>
</protein>
<evidence type="ECO:0000256" key="2">
    <source>
        <dbReference type="ARBA" id="ARBA00022737"/>
    </source>
</evidence>
<organism evidence="4">
    <name type="scientific">Blastobotrys adeninivorans</name>
    <name type="common">Yeast</name>
    <name type="synonym">Arxula adeninivorans</name>
    <dbReference type="NCBI Taxonomy" id="409370"/>
    <lineage>
        <taxon>Eukaryota</taxon>
        <taxon>Fungi</taxon>
        <taxon>Dikarya</taxon>
        <taxon>Ascomycota</taxon>
        <taxon>Saccharomycotina</taxon>
        <taxon>Dipodascomycetes</taxon>
        <taxon>Dipodascales</taxon>
        <taxon>Trichomonascaceae</taxon>
        <taxon>Blastobotrys</taxon>
    </lineage>
</organism>
<evidence type="ECO:0000256" key="1">
    <source>
        <dbReference type="ARBA" id="ARBA00022574"/>
    </source>
</evidence>
<dbReference type="CDD" id="cd00200">
    <property type="entry name" value="WD40"/>
    <property type="match status" value="1"/>
</dbReference>
<dbReference type="PROSITE" id="PS00678">
    <property type="entry name" value="WD_REPEATS_1"/>
    <property type="match status" value="1"/>
</dbReference>
<dbReference type="Pfam" id="PF00400">
    <property type="entry name" value="WD40"/>
    <property type="match status" value="3"/>
</dbReference>
<keyword evidence="2" id="KW-0677">Repeat</keyword>
<feature type="domain" description="Anaphase-promoting complex subunit 4-like WD40" evidence="3">
    <location>
        <begin position="472"/>
        <end position="560"/>
    </location>
</feature>
<dbReference type="Gene3D" id="2.130.10.10">
    <property type="entry name" value="YVTN repeat-like/Quinoprotein amine dehydrogenase"/>
    <property type="match status" value="2"/>
</dbReference>